<feature type="chain" id="PRO_5030178170" description="Secreted protein" evidence="1">
    <location>
        <begin position="30"/>
        <end position="66"/>
    </location>
</feature>
<feature type="signal peptide" evidence="1">
    <location>
        <begin position="1"/>
        <end position="29"/>
    </location>
</feature>
<evidence type="ECO:0000313" key="2">
    <source>
        <dbReference type="EMBL" id="PNS97245.1"/>
    </source>
</evidence>
<reference evidence="2 3" key="1">
    <citation type="journal article" date="2006" name="Science">
        <title>The genome of black cottonwood, Populus trichocarpa (Torr. &amp; Gray).</title>
        <authorList>
            <person name="Tuskan G.A."/>
            <person name="Difazio S."/>
            <person name="Jansson S."/>
            <person name="Bohlmann J."/>
            <person name="Grigoriev I."/>
            <person name="Hellsten U."/>
            <person name="Putnam N."/>
            <person name="Ralph S."/>
            <person name="Rombauts S."/>
            <person name="Salamov A."/>
            <person name="Schein J."/>
            <person name="Sterck L."/>
            <person name="Aerts A."/>
            <person name="Bhalerao R.R."/>
            <person name="Bhalerao R.P."/>
            <person name="Blaudez D."/>
            <person name="Boerjan W."/>
            <person name="Brun A."/>
            <person name="Brunner A."/>
            <person name="Busov V."/>
            <person name="Campbell M."/>
            <person name="Carlson J."/>
            <person name="Chalot M."/>
            <person name="Chapman J."/>
            <person name="Chen G.L."/>
            <person name="Cooper D."/>
            <person name="Coutinho P.M."/>
            <person name="Couturier J."/>
            <person name="Covert S."/>
            <person name="Cronk Q."/>
            <person name="Cunningham R."/>
            <person name="Davis J."/>
            <person name="Degroeve S."/>
            <person name="Dejardin A."/>
            <person name="Depamphilis C."/>
            <person name="Detter J."/>
            <person name="Dirks B."/>
            <person name="Dubchak I."/>
            <person name="Duplessis S."/>
            <person name="Ehlting J."/>
            <person name="Ellis B."/>
            <person name="Gendler K."/>
            <person name="Goodstein D."/>
            <person name="Gribskov M."/>
            <person name="Grimwood J."/>
            <person name="Groover A."/>
            <person name="Gunter L."/>
            <person name="Hamberger B."/>
            <person name="Heinze B."/>
            <person name="Helariutta Y."/>
            <person name="Henrissat B."/>
            <person name="Holligan D."/>
            <person name="Holt R."/>
            <person name="Huang W."/>
            <person name="Islam-Faridi N."/>
            <person name="Jones S."/>
            <person name="Jones-Rhoades M."/>
            <person name="Jorgensen R."/>
            <person name="Joshi C."/>
            <person name="Kangasjarvi J."/>
            <person name="Karlsson J."/>
            <person name="Kelleher C."/>
            <person name="Kirkpatrick R."/>
            <person name="Kirst M."/>
            <person name="Kohler A."/>
            <person name="Kalluri U."/>
            <person name="Larimer F."/>
            <person name="Leebens-Mack J."/>
            <person name="Leple J.C."/>
            <person name="Locascio P."/>
            <person name="Lou Y."/>
            <person name="Lucas S."/>
            <person name="Martin F."/>
            <person name="Montanini B."/>
            <person name="Napoli C."/>
            <person name="Nelson D.R."/>
            <person name="Nelson C."/>
            <person name="Nieminen K."/>
            <person name="Nilsson O."/>
            <person name="Pereda V."/>
            <person name="Peter G."/>
            <person name="Philippe R."/>
            <person name="Pilate G."/>
            <person name="Poliakov A."/>
            <person name="Razumovskaya J."/>
            <person name="Richardson P."/>
            <person name="Rinaldi C."/>
            <person name="Ritland K."/>
            <person name="Rouze P."/>
            <person name="Ryaboy D."/>
            <person name="Schmutz J."/>
            <person name="Schrader J."/>
            <person name="Segerman B."/>
            <person name="Shin H."/>
            <person name="Siddiqui A."/>
            <person name="Sterky F."/>
            <person name="Terry A."/>
            <person name="Tsai C.J."/>
            <person name="Uberbacher E."/>
            <person name="Unneberg P."/>
            <person name="Vahala J."/>
            <person name="Wall K."/>
            <person name="Wessler S."/>
            <person name="Yang G."/>
            <person name="Yin T."/>
            <person name="Douglas C."/>
            <person name="Marra M."/>
            <person name="Sandberg G."/>
            <person name="Van de Peer Y."/>
            <person name="Rokhsar D."/>
        </authorList>
    </citation>
    <scope>NUCLEOTIDE SEQUENCE [LARGE SCALE GENOMIC DNA]</scope>
    <source>
        <strain evidence="3">cv. Nisqually</strain>
    </source>
</reference>
<proteinExistence type="predicted"/>
<sequence length="66" mass="7483">MGFCLNLRRSCLQLSFPSFFLLMTAFVDYEHHCIKMLTLCAACSACCLQFDRIGKHYGACLCSVLH</sequence>
<protein>
    <recommendedName>
        <fullName evidence="4">Secreted protein</fullName>
    </recommendedName>
</protein>
<dbReference type="HOGENOM" id="CLU_2835920_0_0_1"/>
<dbReference type="AlphaFoldDB" id="U5FK55"/>
<accession>U5FK55</accession>
<gene>
    <name evidence="2" type="ORF">POPTR_016G010400</name>
</gene>
<name>U5FK55_POPTR</name>
<evidence type="ECO:0000256" key="1">
    <source>
        <dbReference type="SAM" id="SignalP"/>
    </source>
</evidence>
<keyword evidence="1" id="KW-0732">Signal</keyword>
<dbReference type="EMBL" id="CM009305">
    <property type="protein sequence ID" value="PNS97245.1"/>
    <property type="molecule type" value="Genomic_DNA"/>
</dbReference>
<dbReference type="InParanoid" id="U5FK55"/>
<keyword evidence="3" id="KW-1185">Reference proteome</keyword>
<organism evidence="2 3">
    <name type="scientific">Populus trichocarpa</name>
    <name type="common">Western balsam poplar</name>
    <name type="synonym">Populus balsamifera subsp. trichocarpa</name>
    <dbReference type="NCBI Taxonomy" id="3694"/>
    <lineage>
        <taxon>Eukaryota</taxon>
        <taxon>Viridiplantae</taxon>
        <taxon>Streptophyta</taxon>
        <taxon>Embryophyta</taxon>
        <taxon>Tracheophyta</taxon>
        <taxon>Spermatophyta</taxon>
        <taxon>Magnoliopsida</taxon>
        <taxon>eudicotyledons</taxon>
        <taxon>Gunneridae</taxon>
        <taxon>Pentapetalae</taxon>
        <taxon>rosids</taxon>
        <taxon>fabids</taxon>
        <taxon>Malpighiales</taxon>
        <taxon>Salicaceae</taxon>
        <taxon>Saliceae</taxon>
        <taxon>Populus</taxon>
    </lineage>
</organism>
<dbReference type="Proteomes" id="UP000006729">
    <property type="component" value="Chromosome 16"/>
</dbReference>
<evidence type="ECO:0000313" key="3">
    <source>
        <dbReference type="Proteomes" id="UP000006729"/>
    </source>
</evidence>
<evidence type="ECO:0008006" key="4">
    <source>
        <dbReference type="Google" id="ProtNLM"/>
    </source>
</evidence>